<proteinExistence type="predicted"/>
<accession>A0A1H8KVJ4</accession>
<reference evidence="2" key="1">
    <citation type="submission" date="2016-10" db="EMBL/GenBank/DDBJ databases">
        <authorList>
            <person name="Varghese N."/>
            <person name="Submissions S."/>
        </authorList>
    </citation>
    <scope>NUCLEOTIDE SEQUENCE [LARGE SCALE GENOMIC DNA]</scope>
    <source>
        <strain evidence="2">DSM 26893</strain>
    </source>
</reference>
<dbReference type="AlphaFoldDB" id="A0A1H8KVJ4"/>
<name>A0A1H8KVJ4_9RHOB</name>
<sequence length="223" mass="25381">MVEKITTYRMRCVEDGVDPAIFERVFDFYASNKHNFNAERDPMELLDSLGNGSAVYIEGPNKELVAASLTFRHSARLTEMGGTRVTLNGFGLQKPMKWYQAVSDHLFRPPEDMYFAVVTKGNIGSKKNILRCGFEQIDISSDFLFDLGIVSTPDELSNKEIFKFERDNLGEVCCQLLLLNENPRLSNKHGEEILLRVEGKLCRHTGLRKILQRLCSDTKPKTI</sequence>
<organism evidence="1 2">
    <name type="scientific">Palleronia pelagia</name>
    <dbReference type="NCBI Taxonomy" id="387096"/>
    <lineage>
        <taxon>Bacteria</taxon>
        <taxon>Pseudomonadati</taxon>
        <taxon>Pseudomonadota</taxon>
        <taxon>Alphaproteobacteria</taxon>
        <taxon>Rhodobacterales</taxon>
        <taxon>Roseobacteraceae</taxon>
        <taxon>Palleronia</taxon>
    </lineage>
</organism>
<protein>
    <recommendedName>
        <fullName evidence="3">N-acetyltransferase domain-containing protein</fullName>
    </recommendedName>
</protein>
<evidence type="ECO:0000313" key="2">
    <source>
        <dbReference type="Proteomes" id="UP000199372"/>
    </source>
</evidence>
<dbReference type="Proteomes" id="UP000199372">
    <property type="component" value="Unassembled WGS sequence"/>
</dbReference>
<evidence type="ECO:0008006" key="3">
    <source>
        <dbReference type="Google" id="ProtNLM"/>
    </source>
</evidence>
<gene>
    <name evidence="1" type="ORF">SAMN04488011_108170</name>
</gene>
<evidence type="ECO:0000313" key="1">
    <source>
        <dbReference type="EMBL" id="SEN96904.1"/>
    </source>
</evidence>
<keyword evidence="2" id="KW-1185">Reference proteome</keyword>
<dbReference type="EMBL" id="FOCM01000008">
    <property type="protein sequence ID" value="SEN96904.1"/>
    <property type="molecule type" value="Genomic_DNA"/>
</dbReference>